<dbReference type="AlphaFoldDB" id="U2Y7G4"/>
<gene>
    <name evidence="2" type="ORF">NT2_05_00670</name>
</gene>
<dbReference type="Gene3D" id="3.30.70.100">
    <property type="match status" value="1"/>
</dbReference>
<evidence type="ECO:0000259" key="1">
    <source>
        <dbReference type="Pfam" id="PF07110"/>
    </source>
</evidence>
<dbReference type="SUPFAM" id="SSF54909">
    <property type="entry name" value="Dimeric alpha+beta barrel"/>
    <property type="match status" value="1"/>
</dbReference>
<dbReference type="Proteomes" id="UP000016568">
    <property type="component" value="Unassembled WGS sequence"/>
</dbReference>
<protein>
    <recommendedName>
        <fullName evidence="1">EthD domain-containing protein</fullName>
    </recommendedName>
</protein>
<dbReference type="InterPro" id="IPR011008">
    <property type="entry name" value="Dimeric_a/b-barrel"/>
</dbReference>
<dbReference type="EMBL" id="BASZ01000005">
    <property type="protein sequence ID" value="GAD49146.1"/>
    <property type="molecule type" value="Genomic_DNA"/>
</dbReference>
<name>U2Y7G4_9SPHN</name>
<evidence type="ECO:0000313" key="2">
    <source>
        <dbReference type="EMBL" id="GAD49146.1"/>
    </source>
</evidence>
<keyword evidence="3" id="KW-1185">Reference proteome</keyword>
<dbReference type="eggNOG" id="COG5517">
    <property type="taxonomic scope" value="Bacteria"/>
</dbReference>
<accession>U2Y7G4</accession>
<organism evidence="2 3">
    <name type="scientific">Caenibius tardaugens NBRC 16725</name>
    <dbReference type="NCBI Taxonomy" id="1219035"/>
    <lineage>
        <taxon>Bacteria</taxon>
        <taxon>Pseudomonadati</taxon>
        <taxon>Pseudomonadota</taxon>
        <taxon>Alphaproteobacteria</taxon>
        <taxon>Sphingomonadales</taxon>
        <taxon>Erythrobacteraceae</taxon>
        <taxon>Caenibius</taxon>
    </lineage>
</organism>
<sequence>MFKCMALLRKRADISKEQFIAYYENNHSVLIRKLLPGIIDYRSNFIDMDGAFLFPDASPIDFDVITEIWLEDRAAYDRFIAASSDPDIARQIAEDEEHLFERGASRMVVVEERQWTKPAGRSQ</sequence>
<dbReference type="InterPro" id="IPR009799">
    <property type="entry name" value="EthD_dom"/>
</dbReference>
<comment type="caution">
    <text evidence="2">The sequence shown here is derived from an EMBL/GenBank/DDBJ whole genome shotgun (WGS) entry which is preliminary data.</text>
</comment>
<dbReference type="Pfam" id="PF07110">
    <property type="entry name" value="EthD"/>
    <property type="match status" value="1"/>
</dbReference>
<proteinExistence type="predicted"/>
<feature type="domain" description="EthD" evidence="1">
    <location>
        <begin position="12"/>
        <end position="101"/>
    </location>
</feature>
<evidence type="ECO:0000313" key="3">
    <source>
        <dbReference type="Proteomes" id="UP000016568"/>
    </source>
</evidence>
<dbReference type="GO" id="GO:0016491">
    <property type="term" value="F:oxidoreductase activity"/>
    <property type="evidence" value="ECO:0007669"/>
    <property type="project" value="InterPro"/>
</dbReference>
<reference evidence="2 3" key="1">
    <citation type="submission" date="2013-09" db="EMBL/GenBank/DDBJ databases">
        <title>Whole genome shotgun sequence of Novosphingobium tardaugens NBRC 16725.</title>
        <authorList>
            <person name="Isaki S."/>
            <person name="Hosoyama A."/>
            <person name="Tsuchikane K."/>
            <person name="Katsumata H."/>
            <person name="Ando Y."/>
            <person name="Yamazaki S."/>
            <person name="Fujita N."/>
        </authorList>
    </citation>
    <scope>NUCLEOTIDE SEQUENCE [LARGE SCALE GENOMIC DNA]</scope>
    <source>
        <strain evidence="2 3">NBRC 16725</strain>
    </source>
</reference>